<dbReference type="RefSeq" id="WP_284190230.1">
    <property type="nucleotide sequence ID" value="NZ_BSPW01000001.1"/>
</dbReference>
<gene>
    <name evidence="1" type="ORF">GCM10007938_00730</name>
</gene>
<proteinExistence type="predicted"/>
<evidence type="ECO:0000313" key="1">
    <source>
        <dbReference type="EMBL" id="GLT16297.1"/>
    </source>
</evidence>
<dbReference type="InterPro" id="IPR009734">
    <property type="entry name" value="Myoviridae_GpU"/>
</dbReference>
<dbReference type="Proteomes" id="UP001157138">
    <property type="component" value="Unassembled WGS sequence"/>
</dbReference>
<keyword evidence="2" id="KW-1185">Reference proteome</keyword>
<evidence type="ECO:0008006" key="3">
    <source>
        <dbReference type="Google" id="ProtNLM"/>
    </source>
</evidence>
<organism evidence="1 2">
    <name type="scientific">Vibrio zhanjiangensis</name>
    <dbReference type="NCBI Taxonomy" id="1046128"/>
    <lineage>
        <taxon>Bacteria</taxon>
        <taxon>Pseudomonadati</taxon>
        <taxon>Pseudomonadota</taxon>
        <taxon>Gammaproteobacteria</taxon>
        <taxon>Vibrionales</taxon>
        <taxon>Vibrionaceae</taxon>
        <taxon>Vibrio</taxon>
    </lineage>
</organism>
<evidence type="ECO:0000313" key="2">
    <source>
        <dbReference type="Proteomes" id="UP001157138"/>
    </source>
</evidence>
<reference evidence="2" key="1">
    <citation type="journal article" date="2019" name="Int. J. Syst. Evol. Microbiol.">
        <title>The Global Catalogue of Microorganisms (GCM) 10K type strain sequencing project: providing services to taxonomists for standard genome sequencing and annotation.</title>
        <authorList>
            <consortium name="The Broad Institute Genomics Platform"/>
            <consortium name="The Broad Institute Genome Sequencing Center for Infectious Disease"/>
            <person name="Wu L."/>
            <person name="Ma J."/>
        </authorList>
    </citation>
    <scope>NUCLEOTIDE SEQUENCE [LARGE SCALE GENOMIC DNA]</scope>
    <source>
        <strain evidence="2">NBRC 108723</strain>
    </source>
</reference>
<dbReference type="Pfam" id="PF06995">
    <property type="entry name" value="Phage_P2_GpU"/>
    <property type="match status" value="1"/>
</dbReference>
<protein>
    <recommendedName>
        <fullName evidence="3">Phage tail protein</fullName>
    </recommendedName>
</protein>
<comment type="caution">
    <text evidence="1">The sequence shown here is derived from an EMBL/GenBank/DDBJ whole genome shotgun (WGS) entry which is preliminary data.</text>
</comment>
<name>A0ABQ6ET18_9VIBR</name>
<accession>A0ABQ6ET18</accession>
<dbReference type="EMBL" id="BSPW01000001">
    <property type="protein sequence ID" value="GLT16297.1"/>
    <property type="molecule type" value="Genomic_DNA"/>
</dbReference>
<sequence length="136" mass="15438">MQHLALNDHVLSVVKGNPLEEHSYDSSAGWSDFDAIHSPRQDPTANPLDNWTLNLVAFTGNGESEAQALRTMMKSHEIITVTDGKGQKWGRFTLRNIKTSYTRIVEKGQAQIVKMTLTLKEYRQQDENPSKTVRNR</sequence>